<dbReference type="InterPro" id="IPR016188">
    <property type="entry name" value="PurM-like_N"/>
</dbReference>
<evidence type="ECO:0000256" key="1">
    <source>
        <dbReference type="ARBA" id="ARBA00006243"/>
    </source>
</evidence>
<dbReference type="Proteomes" id="UP000194798">
    <property type="component" value="Unassembled WGS sequence"/>
</dbReference>
<comment type="similarity">
    <text evidence="1">Belongs to the HypE family.</text>
</comment>
<dbReference type="PANTHER" id="PTHR30303:SF0">
    <property type="entry name" value="CARBAMOYL DEHYDRATASE HYPE"/>
    <property type="match status" value="1"/>
</dbReference>
<dbReference type="PANTHER" id="PTHR30303">
    <property type="entry name" value="HYDROGENASE ISOENZYMES FORMATION PROTEIN HYPE"/>
    <property type="match status" value="1"/>
</dbReference>
<dbReference type="SUPFAM" id="SSF55326">
    <property type="entry name" value="PurM N-terminal domain-like"/>
    <property type="match status" value="1"/>
</dbReference>
<evidence type="ECO:0000259" key="2">
    <source>
        <dbReference type="Pfam" id="PF00586"/>
    </source>
</evidence>
<keyword evidence="5" id="KW-1185">Reference proteome</keyword>
<sequence length="337" mass="36236">MTQDTHISLAHGNGGYFMRELIETIFAQQFANSNLDIERDAAMLSWPYGELVITTDGFTVQPLEFPGGNIGSLAVHGTVNDLAVSGAIPCYFTLNVFVEEGFEIALLKRLMASLAEAAQKCQVAIVAGDTKVLPRGQVSGLYLATTGVGYRTNTSPLNVRQIKAGDVIVVSGSVGDHGIAVMLAREQFGLRGSLRSDAASVLPLTQALLPYGDRVRVMRDPTRGGVATVLHDYVRATGLTLRIRQSELPINGEVQVVCDMLGYDPLYLACEGRVVAVVAPDIATAVLETWRALPEGSHAALIGTVCEQHPPRVILETELGGERLLEELEDDPLPRIC</sequence>
<dbReference type="Pfam" id="PF02769">
    <property type="entry name" value="AIRS_C"/>
    <property type="match status" value="1"/>
</dbReference>
<dbReference type="NCBIfam" id="TIGR02124">
    <property type="entry name" value="hypE"/>
    <property type="match status" value="1"/>
</dbReference>
<dbReference type="InterPro" id="IPR036921">
    <property type="entry name" value="PurM-like_N_sf"/>
</dbReference>
<dbReference type="EMBL" id="MSLT01000012">
    <property type="protein sequence ID" value="OUD14234.1"/>
    <property type="molecule type" value="Genomic_DNA"/>
</dbReference>
<reference evidence="4 5" key="1">
    <citation type="submission" date="2016-12" db="EMBL/GenBank/DDBJ databases">
        <title>Thioflexothrix psekupsii D3 genome sequencing and assembly.</title>
        <authorList>
            <person name="Fomenkov A."/>
            <person name="Vincze T."/>
            <person name="Grabovich M."/>
            <person name="Anton B.P."/>
            <person name="Dubinina G."/>
            <person name="Orlova M."/>
            <person name="Belousova E."/>
            <person name="Roberts R.J."/>
        </authorList>
    </citation>
    <scope>NUCLEOTIDE SEQUENCE [LARGE SCALE GENOMIC DNA]</scope>
    <source>
        <strain evidence="4">D3</strain>
    </source>
</reference>
<dbReference type="InterPro" id="IPR010918">
    <property type="entry name" value="PurM-like_C_dom"/>
</dbReference>
<dbReference type="PIRSF" id="PIRSF005644">
    <property type="entry name" value="Hdrgns_mtr_HypE"/>
    <property type="match status" value="1"/>
</dbReference>
<protein>
    <submittedName>
        <fullName evidence="4">Hydrogenase expression/formation protein HypE</fullName>
    </submittedName>
</protein>
<dbReference type="OrthoDB" id="9801934at2"/>
<dbReference type="CDD" id="cd02197">
    <property type="entry name" value="HypE"/>
    <property type="match status" value="1"/>
</dbReference>
<dbReference type="Gene3D" id="3.90.650.10">
    <property type="entry name" value="PurM-like C-terminal domain"/>
    <property type="match status" value="1"/>
</dbReference>
<feature type="domain" description="PurM-like C-terminal" evidence="3">
    <location>
        <begin position="163"/>
        <end position="314"/>
    </location>
</feature>
<evidence type="ECO:0000313" key="4">
    <source>
        <dbReference type="EMBL" id="OUD14234.1"/>
    </source>
</evidence>
<dbReference type="RefSeq" id="WP_086488015.1">
    <property type="nucleotide sequence ID" value="NZ_MSLT01000012.1"/>
</dbReference>
<feature type="domain" description="PurM-like N-terminal" evidence="2">
    <location>
        <begin position="39"/>
        <end position="149"/>
    </location>
</feature>
<accession>A0A251X8X2</accession>
<organism evidence="4 5">
    <name type="scientific">Thioflexithrix psekupsensis</name>
    <dbReference type="NCBI Taxonomy" id="1570016"/>
    <lineage>
        <taxon>Bacteria</taxon>
        <taxon>Pseudomonadati</taxon>
        <taxon>Pseudomonadota</taxon>
        <taxon>Gammaproteobacteria</taxon>
        <taxon>Thiotrichales</taxon>
        <taxon>Thioflexithrix</taxon>
    </lineage>
</organism>
<dbReference type="GO" id="GO:0051604">
    <property type="term" value="P:protein maturation"/>
    <property type="evidence" value="ECO:0007669"/>
    <property type="project" value="TreeGrafter"/>
</dbReference>
<gene>
    <name evidence="4" type="ORF">TPSD3_07855</name>
</gene>
<dbReference type="Gene3D" id="3.30.1330.10">
    <property type="entry name" value="PurM-like, N-terminal domain"/>
    <property type="match status" value="1"/>
</dbReference>
<evidence type="ECO:0000313" key="5">
    <source>
        <dbReference type="Proteomes" id="UP000194798"/>
    </source>
</evidence>
<comment type="caution">
    <text evidence="4">The sequence shown here is derived from an EMBL/GenBank/DDBJ whole genome shotgun (WGS) entry which is preliminary data.</text>
</comment>
<evidence type="ECO:0000259" key="3">
    <source>
        <dbReference type="Pfam" id="PF02769"/>
    </source>
</evidence>
<dbReference type="AlphaFoldDB" id="A0A251X8X2"/>
<dbReference type="Pfam" id="PF00586">
    <property type="entry name" value="AIRS"/>
    <property type="match status" value="1"/>
</dbReference>
<dbReference type="SUPFAM" id="SSF56042">
    <property type="entry name" value="PurM C-terminal domain-like"/>
    <property type="match status" value="1"/>
</dbReference>
<dbReference type="InterPro" id="IPR036676">
    <property type="entry name" value="PurM-like_C_sf"/>
</dbReference>
<name>A0A251X8X2_9GAMM</name>
<dbReference type="InterPro" id="IPR011854">
    <property type="entry name" value="HypE"/>
</dbReference>
<proteinExistence type="inferred from homology"/>